<evidence type="ECO:0000256" key="1">
    <source>
        <dbReference type="ARBA" id="ARBA00022679"/>
    </source>
</evidence>
<feature type="transmembrane region" description="Helical" evidence="4">
    <location>
        <begin position="156"/>
        <end position="177"/>
    </location>
</feature>
<dbReference type="InterPro" id="IPR048254">
    <property type="entry name" value="CDP_ALCOHOL_P_TRANSF_CS"/>
</dbReference>
<dbReference type="Gene3D" id="1.20.120.1760">
    <property type="match status" value="1"/>
</dbReference>
<name>A0ABW8ATB8_9ACTN</name>
<evidence type="ECO:0000256" key="3">
    <source>
        <dbReference type="SAM" id="MobiDB-lite"/>
    </source>
</evidence>
<reference evidence="5 6" key="1">
    <citation type="submission" date="2024-10" db="EMBL/GenBank/DDBJ databases">
        <title>The Natural Products Discovery Center: Release of the First 8490 Sequenced Strains for Exploring Actinobacteria Biosynthetic Diversity.</title>
        <authorList>
            <person name="Kalkreuter E."/>
            <person name="Kautsar S.A."/>
            <person name="Yang D."/>
            <person name="Bader C.D."/>
            <person name="Teijaro C.N."/>
            <person name="Fluegel L."/>
            <person name="Davis C.M."/>
            <person name="Simpson J.R."/>
            <person name="Lauterbach L."/>
            <person name="Steele A.D."/>
            <person name="Gui C."/>
            <person name="Meng S."/>
            <person name="Li G."/>
            <person name="Viehrig K."/>
            <person name="Ye F."/>
            <person name="Su P."/>
            <person name="Kiefer A.F."/>
            <person name="Nichols A."/>
            <person name="Cepeda A.J."/>
            <person name="Yan W."/>
            <person name="Fan B."/>
            <person name="Jiang Y."/>
            <person name="Adhikari A."/>
            <person name="Zheng C.-J."/>
            <person name="Schuster L."/>
            <person name="Cowan T.M."/>
            <person name="Smanski M.J."/>
            <person name="Chevrette M.G."/>
            <person name="De Carvalho L.P.S."/>
            <person name="Shen B."/>
        </authorList>
    </citation>
    <scope>NUCLEOTIDE SEQUENCE [LARGE SCALE GENOMIC DNA]</scope>
    <source>
        <strain evidence="5 6">NPDC049639</strain>
    </source>
</reference>
<gene>
    <name evidence="5" type="ORF">ACIB24_21345</name>
</gene>
<keyword evidence="4" id="KW-1133">Transmembrane helix</keyword>
<feature type="transmembrane region" description="Helical" evidence="4">
    <location>
        <begin position="204"/>
        <end position="223"/>
    </location>
</feature>
<keyword evidence="4" id="KW-0472">Membrane</keyword>
<evidence type="ECO:0000313" key="5">
    <source>
        <dbReference type="EMBL" id="MFI7589621.1"/>
    </source>
</evidence>
<dbReference type="Pfam" id="PF01066">
    <property type="entry name" value="CDP-OH_P_transf"/>
    <property type="match status" value="1"/>
</dbReference>
<evidence type="ECO:0000256" key="2">
    <source>
        <dbReference type="RuleBase" id="RU003750"/>
    </source>
</evidence>
<sequence length="258" mass="27445">MTAGMTTSTPTSTGPTAKPGFTETVRRLASAQKPPAKGSPAYSRFINRKIGRVLAAGAYQLNLTPNQVTLISACLSAAGIALIPLVAPSALTAVLIPFLLLLGYAFDSADGQLARLRGGGSPAGEWLDHVVDSIKVSALHLAVLIGWYKFYDLPDAALLIPIGFALVQAVFFFVQILTDQLRRAHPSQAPPAADGSLTATIRSIMVWPTDYGVLCIVFALIAWQTGFVVAYTVMGAGTLLFLVAALPKWFREVSRFGR</sequence>
<dbReference type="EMBL" id="JBITLV010000008">
    <property type="protein sequence ID" value="MFI7589621.1"/>
    <property type="molecule type" value="Genomic_DNA"/>
</dbReference>
<organism evidence="5 6">
    <name type="scientific">Spongisporangium articulatum</name>
    <dbReference type="NCBI Taxonomy" id="3362603"/>
    <lineage>
        <taxon>Bacteria</taxon>
        <taxon>Bacillati</taxon>
        <taxon>Actinomycetota</taxon>
        <taxon>Actinomycetes</taxon>
        <taxon>Kineosporiales</taxon>
        <taxon>Kineosporiaceae</taxon>
        <taxon>Spongisporangium</taxon>
    </lineage>
</organism>
<keyword evidence="6" id="KW-1185">Reference proteome</keyword>
<feature type="transmembrane region" description="Helical" evidence="4">
    <location>
        <begin position="229"/>
        <end position="250"/>
    </location>
</feature>
<evidence type="ECO:0000256" key="4">
    <source>
        <dbReference type="SAM" id="Phobius"/>
    </source>
</evidence>
<keyword evidence="1 2" id="KW-0808">Transferase</keyword>
<dbReference type="RefSeq" id="WP_398284224.1">
    <property type="nucleotide sequence ID" value="NZ_JBITLV010000008.1"/>
</dbReference>
<proteinExistence type="inferred from homology"/>
<dbReference type="PROSITE" id="PS00379">
    <property type="entry name" value="CDP_ALCOHOL_P_TRANSF"/>
    <property type="match status" value="1"/>
</dbReference>
<comment type="similarity">
    <text evidence="2">Belongs to the CDP-alcohol phosphatidyltransferase class-I family.</text>
</comment>
<comment type="caution">
    <text evidence="5">The sequence shown here is derived from an EMBL/GenBank/DDBJ whole genome shotgun (WGS) entry which is preliminary data.</text>
</comment>
<dbReference type="InterPro" id="IPR000462">
    <property type="entry name" value="CDP-OH_P_trans"/>
</dbReference>
<dbReference type="Proteomes" id="UP001612915">
    <property type="component" value="Unassembled WGS sequence"/>
</dbReference>
<protein>
    <submittedName>
        <fullName evidence="5">CDP-alcohol phosphatidyltransferase family protein</fullName>
    </submittedName>
</protein>
<evidence type="ECO:0000313" key="6">
    <source>
        <dbReference type="Proteomes" id="UP001612915"/>
    </source>
</evidence>
<feature type="compositionally biased region" description="Low complexity" evidence="3">
    <location>
        <begin position="1"/>
        <end position="17"/>
    </location>
</feature>
<keyword evidence="4" id="KW-0812">Transmembrane</keyword>
<dbReference type="InterPro" id="IPR043130">
    <property type="entry name" value="CDP-OH_PTrfase_TM_dom"/>
</dbReference>
<accession>A0ABW8ATB8</accession>
<feature type="transmembrane region" description="Helical" evidence="4">
    <location>
        <begin position="80"/>
        <end position="106"/>
    </location>
</feature>
<feature type="region of interest" description="Disordered" evidence="3">
    <location>
        <begin position="1"/>
        <end position="20"/>
    </location>
</feature>